<comment type="function">
    <text evidence="5">Part of the twin-arginine translocation (Tat) system that transports large folded proteins containing a characteristic twin-arginine motif in their signal peptide across membranes.</text>
</comment>
<dbReference type="GO" id="GO:0065002">
    <property type="term" value="P:intracellular protein transmembrane transport"/>
    <property type="evidence" value="ECO:0007669"/>
    <property type="project" value="TreeGrafter"/>
</dbReference>
<comment type="subcellular location">
    <subcellularLocation>
        <location evidence="5">Cell inner membrane</location>
        <topology evidence="5">Multi-pass membrane protein</topology>
    </subcellularLocation>
    <subcellularLocation>
        <location evidence="1">Membrane</location>
        <topology evidence="1">Multi-pass membrane protein</topology>
    </subcellularLocation>
</comment>
<keyword evidence="4 5" id="KW-0472">Membrane</keyword>
<evidence type="ECO:0000256" key="1">
    <source>
        <dbReference type="ARBA" id="ARBA00004141"/>
    </source>
</evidence>
<dbReference type="Pfam" id="PF00902">
    <property type="entry name" value="TatC"/>
    <property type="match status" value="1"/>
</dbReference>
<dbReference type="HAMAP" id="MF_00902">
    <property type="entry name" value="TatC"/>
    <property type="match status" value="1"/>
</dbReference>
<dbReference type="HOGENOM" id="CLU_031942_3_2_10"/>
<dbReference type="RefSeq" id="WP_012508272.1">
    <property type="nucleotide sequence ID" value="NC_011060.1"/>
</dbReference>
<comment type="subunit">
    <text evidence="5">Forms a complex with TatA.</text>
</comment>
<evidence type="ECO:0000256" key="5">
    <source>
        <dbReference type="HAMAP-Rule" id="MF_00902"/>
    </source>
</evidence>
<feature type="transmembrane region" description="Helical" evidence="5">
    <location>
        <begin position="59"/>
        <end position="84"/>
    </location>
</feature>
<evidence type="ECO:0000256" key="4">
    <source>
        <dbReference type="ARBA" id="ARBA00023136"/>
    </source>
</evidence>
<keyword evidence="2 5" id="KW-0812">Transmembrane</keyword>
<keyword evidence="5" id="KW-1003">Cell membrane</keyword>
<sequence>MPEEIESTTSRQLPESDPKSTAISKVSETSEASEAEPENEMNFIGHLEEIRSRLIQTGIALLIVTALCATYADFLVNEILIGPLKRSSEGLVLQNLVPYGQVSLYFQVVFFAGFILSFPFIAWQIWQFVAPGLHEHERKASRFSILFISLCFFSGIAFGYFVFLPISLQFFAGFGTSLIKNNISVQDYVSFFIGTLLTAGLVFELPFISYILSKIGLLTPAFMRFYRKHAIVFLLIVAALVTPSTDLVTQLIIGLPMILLYELSILISARVNRNNAALKS</sequence>
<dbReference type="GO" id="GO:0033281">
    <property type="term" value="C:TAT protein transport complex"/>
    <property type="evidence" value="ECO:0007669"/>
    <property type="project" value="UniProtKB-UniRule"/>
</dbReference>
<protein>
    <recommendedName>
        <fullName evidence="5">Sec-independent protein translocase protein TatC</fullName>
    </recommendedName>
</protein>
<feature type="transmembrane region" description="Helical" evidence="5">
    <location>
        <begin position="143"/>
        <end position="168"/>
    </location>
</feature>
<feature type="transmembrane region" description="Helical" evidence="5">
    <location>
        <begin position="188"/>
        <end position="213"/>
    </location>
</feature>
<name>B4SA88_PELPB</name>
<reference evidence="7 8" key="1">
    <citation type="submission" date="2008-06" db="EMBL/GenBank/DDBJ databases">
        <title>Complete sequence of Pelodictyon phaeoclathratiforme BU-1.</title>
        <authorList>
            <consortium name="US DOE Joint Genome Institute"/>
            <person name="Lucas S."/>
            <person name="Copeland A."/>
            <person name="Lapidus A."/>
            <person name="Glavina del Rio T."/>
            <person name="Dalin E."/>
            <person name="Tice H."/>
            <person name="Bruce D."/>
            <person name="Goodwin L."/>
            <person name="Pitluck S."/>
            <person name="Schmutz J."/>
            <person name="Larimer F."/>
            <person name="Land M."/>
            <person name="Hauser L."/>
            <person name="Kyrpides N."/>
            <person name="Mikhailova N."/>
            <person name="Liu Z."/>
            <person name="Li T."/>
            <person name="Zhao F."/>
            <person name="Overmann J."/>
            <person name="Bryant D.A."/>
            <person name="Richardson P."/>
        </authorList>
    </citation>
    <scope>NUCLEOTIDE SEQUENCE [LARGE SCALE GENOMIC DNA]</scope>
    <source>
        <strain evidence="8">DSM 5477 / BU-1</strain>
    </source>
</reference>
<dbReference type="PANTHER" id="PTHR30371:SF0">
    <property type="entry name" value="SEC-INDEPENDENT PROTEIN TRANSLOCASE PROTEIN TATC, CHLOROPLASTIC-RELATED"/>
    <property type="match status" value="1"/>
</dbReference>
<feature type="region of interest" description="Disordered" evidence="6">
    <location>
        <begin position="1"/>
        <end position="38"/>
    </location>
</feature>
<keyword evidence="5" id="KW-0997">Cell inner membrane</keyword>
<dbReference type="PRINTS" id="PR01840">
    <property type="entry name" value="TATCFAMILY"/>
</dbReference>
<keyword evidence="5" id="KW-0813">Transport</keyword>
<keyword evidence="5" id="KW-0811">Translocation</keyword>
<dbReference type="GO" id="GO:0009977">
    <property type="term" value="F:proton motive force dependent protein transmembrane transporter activity"/>
    <property type="evidence" value="ECO:0007669"/>
    <property type="project" value="TreeGrafter"/>
</dbReference>
<dbReference type="Proteomes" id="UP000002724">
    <property type="component" value="Chromosome"/>
</dbReference>
<keyword evidence="3 5" id="KW-1133">Transmembrane helix</keyword>
<evidence type="ECO:0000256" key="3">
    <source>
        <dbReference type="ARBA" id="ARBA00022989"/>
    </source>
</evidence>
<dbReference type="NCBIfam" id="TIGR00945">
    <property type="entry name" value="tatC"/>
    <property type="match status" value="1"/>
</dbReference>
<evidence type="ECO:0000256" key="2">
    <source>
        <dbReference type="ARBA" id="ARBA00022692"/>
    </source>
</evidence>
<evidence type="ECO:0000256" key="6">
    <source>
        <dbReference type="SAM" id="MobiDB-lite"/>
    </source>
</evidence>
<feature type="transmembrane region" description="Helical" evidence="5">
    <location>
        <begin position="247"/>
        <end position="269"/>
    </location>
</feature>
<keyword evidence="8" id="KW-1185">Reference proteome</keyword>
<dbReference type="AlphaFoldDB" id="B4SA88"/>
<proteinExistence type="inferred from homology"/>
<evidence type="ECO:0000313" key="7">
    <source>
        <dbReference type="EMBL" id="ACF43784.1"/>
    </source>
</evidence>
<comment type="similarity">
    <text evidence="5">Belongs to the TatC family.</text>
</comment>
<dbReference type="OrthoDB" id="9777044at2"/>
<accession>B4SA88</accession>
<dbReference type="STRING" id="324925.Ppha_1535"/>
<evidence type="ECO:0000313" key="8">
    <source>
        <dbReference type="Proteomes" id="UP000002724"/>
    </source>
</evidence>
<feature type="transmembrane region" description="Helical" evidence="5">
    <location>
        <begin position="225"/>
        <end position="241"/>
    </location>
</feature>
<feature type="transmembrane region" description="Helical" evidence="5">
    <location>
        <begin position="104"/>
        <end position="123"/>
    </location>
</feature>
<organism evidence="7 8">
    <name type="scientific">Pelodictyon phaeoclathratiforme (strain DSM 5477 / BU-1)</name>
    <dbReference type="NCBI Taxonomy" id="324925"/>
    <lineage>
        <taxon>Bacteria</taxon>
        <taxon>Pseudomonadati</taxon>
        <taxon>Chlorobiota</taxon>
        <taxon>Chlorobiia</taxon>
        <taxon>Chlorobiales</taxon>
        <taxon>Chlorobiaceae</taxon>
        <taxon>Chlorobium/Pelodictyon group</taxon>
        <taxon>Pelodictyon</taxon>
    </lineage>
</organism>
<feature type="compositionally biased region" description="Polar residues" evidence="6">
    <location>
        <begin position="7"/>
        <end position="26"/>
    </location>
</feature>
<dbReference type="KEGG" id="pph:Ppha_1535"/>
<dbReference type="eggNOG" id="COG0805">
    <property type="taxonomic scope" value="Bacteria"/>
</dbReference>
<dbReference type="PANTHER" id="PTHR30371">
    <property type="entry name" value="SEC-INDEPENDENT PROTEIN TRANSLOCASE PROTEIN TATC"/>
    <property type="match status" value="1"/>
</dbReference>
<dbReference type="GO" id="GO:0043953">
    <property type="term" value="P:protein transport by the Tat complex"/>
    <property type="evidence" value="ECO:0007669"/>
    <property type="project" value="UniProtKB-UniRule"/>
</dbReference>
<keyword evidence="5" id="KW-0653">Protein transport</keyword>
<dbReference type="InterPro" id="IPR002033">
    <property type="entry name" value="TatC"/>
</dbReference>
<gene>
    <name evidence="5" type="primary">tatC</name>
    <name evidence="7" type="ordered locus">Ppha_1535</name>
</gene>
<dbReference type="EMBL" id="CP001110">
    <property type="protein sequence ID" value="ACF43784.1"/>
    <property type="molecule type" value="Genomic_DNA"/>
</dbReference>